<dbReference type="GO" id="GO:0022857">
    <property type="term" value="F:transmembrane transporter activity"/>
    <property type="evidence" value="ECO:0007669"/>
    <property type="project" value="InterPro"/>
</dbReference>
<dbReference type="PANTHER" id="PTHR42718:SF46">
    <property type="entry name" value="BLR6921 PROTEIN"/>
    <property type="match status" value="1"/>
</dbReference>
<evidence type="ECO:0000256" key="4">
    <source>
        <dbReference type="ARBA" id="ARBA00022692"/>
    </source>
</evidence>
<keyword evidence="4 9" id="KW-0812">Transmembrane</keyword>
<evidence type="ECO:0000256" key="7">
    <source>
        <dbReference type="ARBA" id="ARBA00023251"/>
    </source>
</evidence>
<keyword evidence="12" id="KW-1185">Reference proteome</keyword>
<feature type="transmembrane region" description="Helical" evidence="9">
    <location>
        <begin position="129"/>
        <end position="150"/>
    </location>
</feature>
<dbReference type="Gene3D" id="1.20.1250.20">
    <property type="entry name" value="MFS general substrate transporter like domains"/>
    <property type="match status" value="1"/>
</dbReference>
<feature type="region of interest" description="Disordered" evidence="8">
    <location>
        <begin position="1"/>
        <end position="27"/>
    </location>
</feature>
<evidence type="ECO:0000259" key="10">
    <source>
        <dbReference type="PROSITE" id="PS50850"/>
    </source>
</evidence>
<keyword evidence="5 9" id="KW-1133">Transmembrane helix</keyword>
<protein>
    <submittedName>
        <fullName evidence="11">Putative MFS family arabinose efflux permease</fullName>
    </submittedName>
</protein>
<feature type="transmembrane region" description="Helical" evidence="9">
    <location>
        <begin position="189"/>
        <end position="207"/>
    </location>
</feature>
<keyword evidence="6 9" id="KW-0472">Membrane</keyword>
<comment type="subcellular location">
    <subcellularLocation>
        <location evidence="1">Cell membrane</location>
        <topology evidence="1">Multi-pass membrane protein</topology>
    </subcellularLocation>
</comment>
<sequence length="505" mass="50724">MASDTAAPAPVSGVPSAVPSVTGHPRRHRPGLTLAAVLLGYLTLPMSMSGTTVALPGIGADLGASGAPLQWVVTGYFLTASCFMLVAGSLGDLFGRRRIFRIGATVYTAGTLAGAAARDVLLLDVARTLTGAGAAGVMAGGGAILATTFTGAARTRAFATVGTVAGVGLALGPTLSGALVGLLGWRPTFLLFAAAGALVLAGTAVIAESRADAERRPRVDVAGVVTFVAGLALAMFGITQVAGAGWGSPRVLAPLAAGVLLLAAFPLVERRAEHPVLDLALLRDRPFLGWCLAILTMAVGSAGVLIFLPTYLQGAGGLTAGEAGLVMLMMTSPVLFVPPLGGRLINRGVSPRLLVVAALLLLAAGNAWLLVLHPGAGAGTLFGPLVTIGVSQGLVIGIIDAQALNRVEPERIGMASGFLNTVKGGSNALVLALFGAVMVSLLRARVGSAEVAARVAAGDLAGSRRDFLAEQFTGAWHVLGGTVAACCLVSALFVGHLVGRSPERP</sequence>
<dbReference type="InterPro" id="IPR011701">
    <property type="entry name" value="MFS"/>
</dbReference>
<feature type="transmembrane region" description="Helical" evidence="9">
    <location>
        <begin position="251"/>
        <end position="268"/>
    </location>
</feature>
<keyword evidence="2" id="KW-0813">Transport</keyword>
<proteinExistence type="predicted"/>
<dbReference type="EMBL" id="JACBZD010000001">
    <property type="protein sequence ID" value="NYI07376.1"/>
    <property type="molecule type" value="Genomic_DNA"/>
</dbReference>
<comment type="caution">
    <text evidence="11">The sequence shown here is derived from an EMBL/GenBank/DDBJ whole genome shotgun (WGS) entry which is preliminary data.</text>
</comment>
<evidence type="ECO:0000256" key="3">
    <source>
        <dbReference type="ARBA" id="ARBA00022475"/>
    </source>
</evidence>
<dbReference type="GO" id="GO:0005886">
    <property type="term" value="C:plasma membrane"/>
    <property type="evidence" value="ECO:0007669"/>
    <property type="project" value="UniProtKB-SubCell"/>
</dbReference>
<feature type="domain" description="Major facilitator superfamily (MFS) profile" evidence="10">
    <location>
        <begin position="33"/>
        <end position="502"/>
    </location>
</feature>
<dbReference type="InterPro" id="IPR020846">
    <property type="entry name" value="MFS_dom"/>
</dbReference>
<dbReference type="AlphaFoldDB" id="A0A852ZYG0"/>
<feature type="transmembrane region" description="Helical" evidence="9">
    <location>
        <begin position="425"/>
        <end position="444"/>
    </location>
</feature>
<reference evidence="11 12" key="1">
    <citation type="submission" date="2020-07" db="EMBL/GenBank/DDBJ databases">
        <title>Sequencing the genomes of 1000 actinobacteria strains.</title>
        <authorList>
            <person name="Klenk H.-P."/>
        </authorList>
    </citation>
    <scope>NUCLEOTIDE SEQUENCE [LARGE SCALE GENOMIC DNA]</scope>
    <source>
        <strain evidence="11 12">DSM 42178</strain>
    </source>
</reference>
<feature type="transmembrane region" description="Helical" evidence="9">
    <location>
        <begin position="68"/>
        <end position="87"/>
    </location>
</feature>
<name>A0A852ZYG0_9ACTN</name>
<evidence type="ECO:0000256" key="8">
    <source>
        <dbReference type="SAM" id="MobiDB-lite"/>
    </source>
</evidence>
<feature type="compositionally biased region" description="Low complexity" evidence="8">
    <location>
        <begin position="1"/>
        <end position="21"/>
    </location>
</feature>
<dbReference type="InterPro" id="IPR036259">
    <property type="entry name" value="MFS_trans_sf"/>
</dbReference>
<feature type="transmembrane region" description="Helical" evidence="9">
    <location>
        <begin position="288"/>
        <end position="311"/>
    </location>
</feature>
<evidence type="ECO:0000256" key="9">
    <source>
        <dbReference type="SAM" id="Phobius"/>
    </source>
</evidence>
<evidence type="ECO:0000256" key="6">
    <source>
        <dbReference type="ARBA" id="ARBA00023136"/>
    </source>
</evidence>
<gene>
    <name evidence="11" type="ORF">FHU37_004319</name>
</gene>
<feature type="transmembrane region" description="Helical" evidence="9">
    <location>
        <begin position="219"/>
        <end position="239"/>
    </location>
</feature>
<dbReference type="Pfam" id="PF07690">
    <property type="entry name" value="MFS_1"/>
    <property type="match status" value="1"/>
</dbReference>
<dbReference type="Proteomes" id="UP000567795">
    <property type="component" value="Unassembled WGS sequence"/>
</dbReference>
<dbReference type="CDD" id="cd17321">
    <property type="entry name" value="MFS_MMR_MDR_like"/>
    <property type="match status" value="1"/>
</dbReference>
<dbReference type="PROSITE" id="PS50850">
    <property type="entry name" value="MFS"/>
    <property type="match status" value="1"/>
</dbReference>
<feature type="transmembrane region" description="Helical" evidence="9">
    <location>
        <begin position="475"/>
        <end position="499"/>
    </location>
</feature>
<organism evidence="11 12">
    <name type="scientific">Allostreptomyces psammosilenae</name>
    <dbReference type="NCBI Taxonomy" id="1892865"/>
    <lineage>
        <taxon>Bacteria</taxon>
        <taxon>Bacillati</taxon>
        <taxon>Actinomycetota</taxon>
        <taxon>Actinomycetes</taxon>
        <taxon>Kitasatosporales</taxon>
        <taxon>Streptomycetaceae</taxon>
        <taxon>Allostreptomyces</taxon>
    </lineage>
</organism>
<feature type="transmembrane region" description="Helical" evidence="9">
    <location>
        <begin position="381"/>
        <end position="404"/>
    </location>
</feature>
<evidence type="ECO:0000256" key="5">
    <source>
        <dbReference type="ARBA" id="ARBA00022989"/>
    </source>
</evidence>
<feature type="transmembrane region" description="Helical" evidence="9">
    <location>
        <begin position="353"/>
        <end position="375"/>
    </location>
</feature>
<evidence type="ECO:0000313" key="12">
    <source>
        <dbReference type="Proteomes" id="UP000567795"/>
    </source>
</evidence>
<feature type="transmembrane region" description="Helical" evidence="9">
    <location>
        <begin position="31"/>
        <end position="48"/>
    </location>
</feature>
<evidence type="ECO:0000256" key="1">
    <source>
        <dbReference type="ARBA" id="ARBA00004651"/>
    </source>
</evidence>
<accession>A0A852ZYG0</accession>
<dbReference type="GO" id="GO:0046677">
    <property type="term" value="P:response to antibiotic"/>
    <property type="evidence" value="ECO:0007669"/>
    <property type="project" value="UniProtKB-KW"/>
</dbReference>
<dbReference type="SUPFAM" id="SSF103473">
    <property type="entry name" value="MFS general substrate transporter"/>
    <property type="match status" value="1"/>
</dbReference>
<evidence type="ECO:0000313" key="11">
    <source>
        <dbReference type="EMBL" id="NYI07376.1"/>
    </source>
</evidence>
<feature type="transmembrane region" description="Helical" evidence="9">
    <location>
        <begin position="99"/>
        <end position="117"/>
    </location>
</feature>
<keyword evidence="3" id="KW-1003">Cell membrane</keyword>
<dbReference type="PANTHER" id="PTHR42718">
    <property type="entry name" value="MAJOR FACILITATOR SUPERFAMILY MULTIDRUG TRANSPORTER MFSC"/>
    <property type="match status" value="1"/>
</dbReference>
<dbReference type="Gene3D" id="1.20.1720.10">
    <property type="entry name" value="Multidrug resistance protein D"/>
    <property type="match status" value="1"/>
</dbReference>
<dbReference type="RefSeq" id="WP_179815799.1">
    <property type="nucleotide sequence ID" value="NZ_JACBZD010000001.1"/>
</dbReference>
<evidence type="ECO:0000256" key="2">
    <source>
        <dbReference type="ARBA" id="ARBA00022448"/>
    </source>
</evidence>
<feature type="transmembrane region" description="Helical" evidence="9">
    <location>
        <begin position="157"/>
        <end position="183"/>
    </location>
</feature>
<keyword evidence="7" id="KW-0046">Antibiotic resistance</keyword>
<feature type="transmembrane region" description="Helical" evidence="9">
    <location>
        <begin position="323"/>
        <end position="341"/>
    </location>
</feature>